<gene>
    <name evidence="2" type="ORF">CyHV3-GZ_ORF113R</name>
</gene>
<evidence type="ECO:0000313" key="3">
    <source>
        <dbReference type="Proteomes" id="UP000160099"/>
    </source>
</evidence>
<reference evidence="2 3" key="1">
    <citation type="journal article" date="2015" name="Vet. Microbiol.">
        <title>Whole-genome sequence of a novel Chinese cyprinid herpesvirus 3 isolate reveals the existence of a distinct European genotype in East Asia.</title>
        <authorList>
            <person name="Li W."/>
            <person name="Lee X."/>
            <person name="Weng S."/>
            <person name="He J."/>
            <person name="Dong C."/>
        </authorList>
    </citation>
    <scope>NUCLEOTIDE SEQUENCE [LARGE SCALE GENOMIC DNA]</scope>
    <source>
        <strain evidence="2">KHV-GZ11</strain>
    </source>
</reference>
<accession>A0A060IF24</accession>
<protein>
    <submittedName>
        <fullName evidence="2">ORF113R</fullName>
    </submittedName>
</protein>
<feature type="compositionally biased region" description="Basic residues" evidence="1">
    <location>
        <begin position="316"/>
        <end position="331"/>
    </location>
</feature>
<organism evidence="2 3">
    <name type="scientific">Cyprinid herpesvirus 3</name>
    <name type="common">CyHV-3</name>
    <dbReference type="NCBI Taxonomy" id="180230"/>
    <lineage>
        <taxon>Viruses</taxon>
        <taxon>Duplodnaviria</taxon>
        <taxon>Heunggongvirae</taxon>
        <taxon>Peploviricota</taxon>
        <taxon>Herviviricetes</taxon>
        <taxon>Herpesvirales</taxon>
        <taxon>Alloherpesviridae</taxon>
        <taxon>Cyvirus</taxon>
        <taxon>Cyvirus cyprinidallo3</taxon>
    </lineage>
</organism>
<feature type="compositionally biased region" description="Pro residues" evidence="1">
    <location>
        <begin position="179"/>
        <end position="193"/>
    </location>
</feature>
<feature type="compositionally biased region" description="Low complexity" evidence="1">
    <location>
        <begin position="1"/>
        <end position="22"/>
    </location>
</feature>
<dbReference type="Proteomes" id="UP000160099">
    <property type="component" value="Segment"/>
</dbReference>
<name>A0A060IF24_CYHV3</name>
<feature type="compositionally biased region" description="Gly residues" evidence="1">
    <location>
        <begin position="346"/>
        <end position="388"/>
    </location>
</feature>
<feature type="compositionally biased region" description="Polar residues" evidence="1">
    <location>
        <begin position="389"/>
        <end position="403"/>
    </location>
</feature>
<evidence type="ECO:0000313" key="2">
    <source>
        <dbReference type="EMBL" id="AIC32468.1"/>
    </source>
</evidence>
<feature type="region of interest" description="Disordered" evidence="1">
    <location>
        <begin position="1"/>
        <end position="30"/>
    </location>
</feature>
<evidence type="ECO:0000256" key="1">
    <source>
        <dbReference type="SAM" id="MobiDB-lite"/>
    </source>
</evidence>
<feature type="compositionally biased region" description="Low complexity" evidence="1">
    <location>
        <begin position="194"/>
        <end position="215"/>
    </location>
</feature>
<dbReference type="EMBL" id="KJ627438">
    <property type="protein sequence ID" value="AIC32468.1"/>
    <property type="molecule type" value="Genomic_DNA"/>
</dbReference>
<feature type="region of interest" description="Disordered" evidence="1">
    <location>
        <begin position="307"/>
        <end position="403"/>
    </location>
</feature>
<feature type="region of interest" description="Disordered" evidence="1">
    <location>
        <begin position="171"/>
        <end position="234"/>
    </location>
</feature>
<sequence>MATSTTSSSSSSSSSSSATTTSPDPEERSVPTGMLLFVPESLQFGLSINPHAVVTANITCDCKGKRFLLISVVKPEQFFSGGNRVCMFPVQWPENMRHRISVMCKHVYECPPWSPVLFFEALLSSAPFPPSKGPDDGEDVLELEINFQRFCVLGSGGSSSSLCSTSASTITPTVSFSEPPRPNQQPQQKPKPSPSTSGPSPASLAATSITSVSASTEKKPPSYAAAVTPKQSQQQLPTLNQQFNPPVYFDGAVPPQPQPSFVMQQPEFVFVDPSGVPINMPVFVDPTQQQFIDPQFMVAGPVAHPQLGAPVSASTPHHHGGHHHGGHHHLQQHGNHVAPRHQQQQRGGGGRGAGGPGRGSPGGGFRGRGGPGGVSRGRGGPGRGGGFVTGNSVKQGSGASGTL</sequence>
<proteinExistence type="predicted"/>